<dbReference type="PROSITE" id="PS50404">
    <property type="entry name" value="GST_NTER"/>
    <property type="match status" value="1"/>
</dbReference>
<dbReference type="SFLD" id="SFLDG01205">
    <property type="entry name" value="AMPS.1"/>
    <property type="match status" value="1"/>
</dbReference>
<dbReference type="InterPro" id="IPR050213">
    <property type="entry name" value="GST_superfamily"/>
</dbReference>
<dbReference type="SUPFAM" id="SSF47616">
    <property type="entry name" value="GST C-terminal domain-like"/>
    <property type="match status" value="1"/>
</dbReference>
<organism evidence="3 4">
    <name type="scientific">Orchesella dallaii</name>
    <dbReference type="NCBI Taxonomy" id="48710"/>
    <lineage>
        <taxon>Eukaryota</taxon>
        <taxon>Metazoa</taxon>
        <taxon>Ecdysozoa</taxon>
        <taxon>Arthropoda</taxon>
        <taxon>Hexapoda</taxon>
        <taxon>Collembola</taxon>
        <taxon>Entomobryomorpha</taxon>
        <taxon>Entomobryoidea</taxon>
        <taxon>Orchesellidae</taxon>
        <taxon>Orchesellinae</taxon>
        <taxon>Orchesella</taxon>
    </lineage>
</organism>
<dbReference type="SUPFAM" id="SSF52833">
    <property type="entry name" value="Thioredoxin-like"/>
    <property type="match status" value="1"/>
</dbReference>
<comment type="caution">
    <text evidence="3">The sequence shown here is derived from an EMBL/GenBank/DDBJ whole genome shotgun (WGS) entry which is preliminary data.</text>
</comment>
<dbReference type="CDD" id="cd03039">
    <property type="entry name" value="GST_N_Sigma_like"/>
    <property type="match status" value="1"/>
</dbReference>
<dbReference type="PANTHER" id="PTHR11571:SF150">
    <property type="entry name" value="GLUTATHIONE S-TRANSFERASE"/>
    <property type="match status" value="1"/>
</dbReference>
<dbReference type="InterPro" id="IPR036249">
    <property type="entry name" value="Thioredoxin-like_sf"/>
</dbReference>
<dbReference type="CDD" id="cd03192">
    <property type="entry name" value="GST_C_Sigma_like"/>
    <property type="match status" value="1"/>
</dbReference>
<feature type="domain" description="GST C-terminal" evidence="2">
    <location>
        <begin position="137"/>
        <end position="259"/>
    </location>
</feature>
<evidence type="ECO:0000259" key="1">
    <source>
        <dbReference type="PROSITE" id="PS50404"/>
    </source>
</evidence>
<dbReference type="Pfam" id="PF14497">
    <property type="entry name" value="GST_C_3"/>
    <property type="match status" value="1"/>
</dbReference>
<dbReference type="InterPro" id="IPR004045">
    <property type="entry name" value="Glutathione_S-Trfase_N"/>
</dbReference>
<dbReference type="Gene3D" id="1.20.1050.10">
    <property type="match status" value="1"/>
</dbReference>
<evidence type="ECO:0000259" key="2">
    <source>
        <dbReference type="PROSITE" id="PS50405"/>
    </source>
</evidence>
<dbReference type="PROSITE" id="PS50405">
    <property type="entry name" value="GST_CTER"/>
    <property type="match status" value="1"/>
</dbReference>
<dbReference type="Gene3D" id="3.40.30.10">
    <property type="entry name" value="Glutaredoxin"/>
    <property type="match status" value="1"/>
</dbReference>
<dbReference type="Pfam" id="PF02798">
    <property type="entry name" value="GST_N"/>
    <property type="match status" value="1"/>
</dbReference>
<evidence type="ECO:0008006" key="5">
    <source>
        <dbReference type="Google" id="ProtNLM"/>
    </source>
</evidence>
<dbReference type="InterPro" id="IPR040079">
    <property type="entry name" value="Glutathione_S-Trfase"/>
</dbReference>
<reference evidence="3 4" key="1">
    <citation type="submission" date="2024-08" db="EMBL/GenBank/DDBJ databases">
        <authorList>
            <person name="Cucini C."/>
            <person name="Frati F."/>
        </authorList>
    </citation>
    <scope>NUCLEOTIDE SEQUENCE [LARGE SCALE GENOMIC DNA]</scope>
</reference>
<dbReference type="Proteomes" id="UP001642540">
    <property type="component" value="Unassembled WGS sequence"/>
</dbReference>
<evidence type="ECO:0000313" key="3">
    <source>
        <dbReference type="EMBL" id="CAL8128185.1"/>
    </source>
</evidence>
<name>A0ABP1RH62_9HEXA</name>
<keyword evidence="4" id="KW-1185">Reference proteome</keyword>
<dbReference type="SFLD" id="SFLDG00363">
    <property type="entry name" value="AMPS_(cytGST):_Alpha-__Mu-__Pi"/>
    <property type="match status" value="1"/>
</dbReference>
<proteinExistence type="predicted"/>
<gene>
    <name evidence="3" type="ORF">ODALV1_LOCUS22124</name>
</gene>
<dbReference type="PANTHER" id="PTHR11571">
    <property type="entry name" value="GLUTATHIONE S-TRANSFERASE"/>
    <property type="match status" value="1"/>
</dbReference>
<protein>
    <recommendedName>
        <fullName evidence="5">Glutathione S-transferase</fullName>
    </recommendedName>
</protein>
<sequence>MIFLFAGAVIVSFQVSFAILPGNYTKLTKLQSRQSQYIIFMHSQQKTMSTPKYKLTYFNCMWLAEPIRYLLSYVKEDFEDVRIDYGEWEKNDGKINKDEFLYQKLPVLEDSENGLTLGQSFTIARYLGRKYNLAGKTDVEAAKCDEYSDVLKDVLKEIEMIYEKDEKTKAELNTNFLEKTIPRYFSVIESDLKKNGGKYLVGNGITWIDFLLCHLAQLFSLLSESDVLTDYPTIKKYQQEIFAIPEIKAWIDKRPVTPY</sequence>
<dbReference type="EMBL" id="CAXLJM020000074">
    <property type="protein sequence ID" value="CAL8128185.1"/>
    <property type="molecule type" value="Genomic_DNA"/>
</dbReference>
<dbReference type="SFLD" id="SFLDS00019">
    <property type="entry name" value="Glutathione_Transferase_(cytos"/>
    <property type="match status" value="1"/>
</dbReference>
<dbReference type="InterPro" id="IPR010987">
    <property type="entry name" value="Glutathione-S-Trfase_C-like"/>
</dbReference>
<feature type="domain" description="GST N-terminal" evidence="1">
    <location>
        <begin position="51"/>
        <end position="135"/>
    </location>
</feature>
<dbReference type="InterPro" id="IPR036282">
    <property type="entry name" value="Glutathione-S-Trfase_C_sf"/>
</dbReference>
<accession>A0ABP1RH62</accession>
<evidence type="ECO:0000313" key="4">
    <source>
        <dbReference type="Proteomes" id="UP001642540"/>
    </source>
</evidence>
<dbReference type="InterPro" id="IPR004046">
    <property type="entry name" value="GST_C"/>
</dbReference>